<dbReference type="GO" id="GO:0003677">
    <property type="term" value="F:DNA binding"/>
    <property type="evidence" value="ECO:0007669"/>
    <property type="project" value="UniProtKB-KW"/>
</dbReference>
<dbReference type="PANTHER" id="PTHR44846:SF17">
    <property type="entry name" value="GNTR-FAMILY TRANSCRIPTIONAL REGULATOR"/>
    <property type="match status" value="1"/>
</dbReference>
<evidence type="ECO:0000256" key="1">
    <source>
        <dbReference type="ARBA" id="ARBA00023015"/>
    </source>
</evidence>
<proteinExistence type="predicted"/>
<dbReference type="Gene3D" id="1.10.10.10">
    <property type="entry name" value="Winged helix-like DNA-binding domain superfamily/Winged helix DNA-binding domain"/>
    <property type="match status" value="1"/>
</dbReference>
<dbReference type="EMBL" id="JAAROP010000001">
    <property type="protein sequence ID" value="MBC1321471.1"/>
    <property type="molecule type" value="Genomic_DNA"/>
</dbReference>
<comment type="caution">
    <text evidence="6">The sequence shown here is derived from an EMBL/GenBank/DDBJ whole genome shotgun (WGS) entry which is preliminary data.</text>
</comment>
<dbReference type="Gene3D" id="3.40.1410.10">
    <property type="entry name" value="Chorismate lyase-like"/>
    <property type="match status" value="1"/>
</dbReference>
<dbReference type="SMART" id="SM00345">
    <property type="entry name" value="HTH_GNTR"/>
    <property type="match status" value="1"/>
</dbReference>
<dbReference type="InterPro" id="IPR011663">
    <property type="entry name" value="UTRA"/>
</dbReference>
<dbReference type="PRINTS" id="PR00035">
    <property type="entry name" value="HTHGNTR"/>
</dbReference>
<evidence type="ECO:0000259" key="4">
    <source>
        <dbReference type="PROSITE" id="PS50949"/>
    </source>
</evidence>
<evidence type="ECO:0000256" key="3">
    <source>
        <dbReference type="ARBA" id="ARBA00023163"/>
    </source>
</evidence>
<dbReference type="InterPro" id="IPR028978">
    <property type="entry name" value="Chorismate_lyase_/UTRA_dom_sf"/>
</dbReference>
<sequence>MEYKDLSPAVQSEELLRQLIEEKIAEGETGFPSERMLETELGVSRTTLRRSLDTLEKEAVIQKRSRKGIEINQKQTINILKMNSMSSQLPGDQVVEVLSQKIVDGVEEVNQFLELAINRPLFKLVRRRIIDGKPFSYEVSYVDSARFAGIENIDLNNTSLYSVLEDEFGINPTYGREELRFVSANEKLTEALKTPLNTPLFEVVSKAFDQNDEPFEYSKQYLIGNQIKYKINAKNIFDYLEDE</sequence>
<name>A0A7X0T3Y1_LISWE</name>
<dbReference type="AlphaFoldDB" id="A0A7X0T3Y1"/>
<accession>A0A7X0T3Y1</accession>
<protein>
    <submittedName>
        <fullName evidence="6">GntR family transcriptional regulator</fullName>
    </submittedName>
</protein>
<keyword evidence="1" id="KW-0805">Transcription regulation</keyword>
<dbReference type="InterPro" id="IPR036388">
    <property type="entry name" value="WH-like_DNA-bd_sf"/>
</dbReference>
<reference evidence="6 7" key="1">
    <citation type="submission" date="2020-03" db="EMBL/GenBank/DDBJ databases">
        <title>Soil Listeria distribution.</title>
        <authorList>
            <person name="Liao J."/>
            <person name="Wiedmann M."/>
        </authorList>
    </citation>
    <scope>NUCLEOTIDE SEQUENCE [LARGE SCALE GENOMIC DNA]</scope>
    <source>
        <strain evidence="6 7">FSL L7-1829</strain>
    </source>
</reference>
<feature type="domain" description="HTH gntR-type" evidence="4">
    <location>
        <begin position="6"/>
        <end position="74"/>
    </location>
</feature>
<dbReference type="Proteomes" id="UP000522007">
    <property type="component" value="Unassembled WGS sequence"/>
</dbReference>
<keyword evidence="3" id="KW-0804">Transcription</keyword>
<dbReference type="GO" id="GO:0045892">
    <property type="term" value="P:negative regulation of DNA-templated transcription"/>
    <property type="evidence" value="ECO:0007669"/>
    <property type="project" value="TreeGrafter"/>
</dbReference>
<dbReference type="InterPro" id="IPR036390">
    <property type="entry name" value="WH_DNA-bd_sf"/>
</dbReference>
<evidence type="ECO:0000313" key="7">
    <source>
        <dbReference type="Proteomes" id="UP000522007"/>
    </source>
</evidence>
<dbReference type="PROSITE" id="PS50949">
    <property type="entry name" value="HTH_GNTR"/>
    <property type="match status" value="1"/>
</dbReference>
<gene>
    <name evidence="5" type="ORF">HB853_00815</name>
    <name evidence="6" type="ORF">HB853_02930</name>
</gene>
<keyword evidence="2" id="KW-0238">DNA-binding</keyword>
<organism evidence="6 7">
    <name type="scientific">Listeria welshimeri</name>
    <dbReference type="NCBI Taxonomy" id="1643"/>
    <lineage>
        <taxon>Bacteria</taxon>
        <taxon>Bacillati</taxon>
        <taxon>Bacillota</taxon>
        <taxon>Bacilli</taxon>
        <taxon>Bacillales</taxon>
        <taxon>Listeriaceae</taxon>
        <taxon>Listeria</taxon>
    </lineage>
</organism>
<dbReference type="SMART" id="SM00866">
    <property type="entry name" value="UTRA"/>
    <property type="match status" value="1"/>
</dbReference>
<evidence type="ECO:0000313" key="6">
    <source>
        <dbReference type="EMBL" id="MBC1321892.1"/>
    </source>
</evidence>
<dbReference type="InterPro" id="IPR050679">
    <property type="entry name" value="Bact_HTH_transcr_reg"/>
</dbReference>
<dbReference type="EMBL" id="JAAROP010000001">
    <property type="protein sequence ID" value="MBC1321892.1"/>
    <property type="molecule type" value="Genomic_DNA"/>
</dbReference>
<dbReference type="Pfam" id="PF07702">
    <property type="entry name" value="UTRA"/>
    <property type="match status" value="1"/>
</dbReference>
<dbReference type="InterPro" id="IPR000524">
    <property type="entry name" value="Tscrpt_reg_HTH_GntR"/>
</dbReference>
<dbReference type="Pfam" id="PF00392">
    <property type="entry name" value="GntR"/>
    <property type="match status" value="1"/>
</dbReference>
<dbReference type="PANTHER" id="PTHR44846">
    <property type="entry name" value="MANNOSYL-D-GLYCERATE TRANSPORT/METABOLISM SYSTEM REPRESSOR MNGR-RELATED"/>
    <property type="match status" value="1"/>
</dbReference>
<evidence type="ECO:0000313" key="5">
    <source>
        <dbReference type="EMBL" id="MBC1321471.1"/>
    </source>
</evidence>
<dbReference type="GO" id="GO:0003700">
    <property type="term" value="F:DNA-binding transcription factor activity"/>
    <property type="evidence" value="ECO:0007669"/>
    <property type="project" value="InterPro"/>
</dbReference>
<dbReference type="SUPFAM" id="SSF64288">
    <property type="entry name" value="Chorismate lyase-like"/>
    <property type="match status" value="1"/>
</dbReference>
<dbReference type="SUPFAM" id="SSF46785">
    <property type="entry name" value="Winged helix' DNA-binding domain"/>
    <property type="match status" value="1"/>
</dbReference>
<evidence type="ECO:0000256" key="2">
    <source>
        <dbReference type="ARBA" id="ARBA00023125"/>
    </source>
</evidence>